<dbReference type="NCBIfam" id="TIGR01167">
    <property type="entry name" value="LPXTG_anchor"/>
    <property type="match status" value="1"/>
</dbReference>
<feature type="domain" description="Gram-positive cocci surface proteins LPxTG" evidence="8">
    <location>
        <begin position="68"/>
        <end position="107"/>
    </location>
</feature>
<dbReference type="AlphaFoldDB" id="A0AAW8R6J5"/>
<evidence type="ECO:0000313" key="10">
    <source>
        <dbReference type="Proteomes" id="UP001249945"/>
    </source>
</evidence>
<gene>
    <name evidence="9" type="ORF">MX635_02450</name>
</gene>
<feature type="compositionally biased region" description="Basic and acidic residues" evidence="5">
    <location>
        <begin position="52"/>
        <end position="61"/>
    </location>
</feature>
<name>A0AAW8R6J5_CARDV</name>
<evidence type="ECO:0000256" key="5">
    <source>
        <dbReference type="SAM" id="MobiDB-lite"/>
    </source>
</evidence>
<dbReference type="Pfam" id="PF00746">
    <property type="entry name" value="Gram_pos_anchor"/>
    <property type="match status" value="1"/>
</dbReference>
<feature type="chain" id="PRO_5043510761" evidence="7">
    <location>
        <begin position="28"/>
        <end position="114"/>
    </location>
</feature>
<evidence type="ECO:0000256" key="4">
    <source>
        <dbReference type="ARBA" id="ARBA00023088"/>
    </source>
</evidence>
<evidence type="ECO:0000256" key="2">
    <source>
        <dbReference type="ARBA" id="ARBA00022525"/>
    </source>
</evidence>
<dbReference type="Proteomes" id="UP001249945">
    <property type="component" value="Unassembled WGS sequence"/>
</dbReference>
<dbReference type="RefSeq" id="WP_119907294.1">
    <property type="nucleotide sequence ID" value="NZ_CBCPJX010000004.1"/>
</dbReference>
<sequence>MKNKKPIFIASLLSILICLSIPTQALADDNIHETTGTVEFYYSDSSSVVPPIKEKPQDPIEKPAPSIKESNLNKLPQTGEEKLALYFKIGVLSAIVGLLVLYKTKKKTKCSNLQ</sequence>
<proteinExistence type="predicted"/>
<keyword evidence="6" id="KW-0472">Membrane</keyword>
<evidence type="ECO:0000256" key="3">
    <source>
        <dbReference type="ARBA" id="ARBA00022729"/>
    </source>
</evidence>
<comment type="caution">
    <text evidence="9">The sequence shown here is derived from an EMBL/GenBank/DDBJ whole genome shotgun (WGS) entry which is preliminary data.</text>
</comment>
<protein>
    <submittedName>
        <fullName evidence="9">LPXTG cell wall anchor domain-containing protein</fullName>
    </submittedName>
</protein>
<accession>A0AAW8R6J5</accession>
<reference evidence="9" key="1">
    <citation type="submission" date="2022-04" db="EMBL/GenBank/DDBJ databases">
        <title>Draft genome sequences of lactic acid bacteria (LAB) strains involved in meat spoilage.</title>
        <authorList>
            <person name="Palevich N."/>
        </authorList>
    </citation>
    <scope>NUCLEOTIDE SEQUENCE</scope>
    <source>
        <strain evidence="9">9-14</strain>
    </source>
</reference>
<keyword evidence="4" id="KW-0572">Peptidoglycan-anchor</keyword>
<keyword evidence="3 7" id="KW-0732">Signal</keyword>
<dbReference type="EMBL" id="JALRMR010000002">
    <property type="protein sequence ID" value="MDT1973250.1"/>
    <property type="molecule type" value="Genomic_DNA"/>
</dbReference>
<evidence type="ECO:0000256" key="1">
    <source>
        <dbReference type="ARBA" id="ARBA00022512"/>
    </source>
</evidence>
<dbReference type="KEGG" id="cdj:BFC22_00580"/>
<keyword evidence="6" id="KW-0812">Transmembrane</keyword>
<organism evidence="9 10">
    <name type="scientific">Carnobacterium divergens</name>
    <name type="common">Lactobacillus divergens</name>
    <dbReference type="NCBI Taxonomy" id="2748"/>
    <lineage>
        <taxon>Bacteria</taxon>
        <taxon>Bacillati</taxon>
        <taxon>Bacillota</taxon>
        <taxon>Bacilli</taxon>
        <taxon>Lactobacillales</taxon>
        <taxon>Carnobacteriaceae</taxon>
        <taxon>Carnobacterium</taxon>
    </lineage>
</organism>
<evidence type="ECO:0000313" key="9">
    <source>
        <dbReference type="EMBL" id="MDT1973250.1"/>
    </source>
</evidence>
<evidence type="ECO:0000256" key="6">
    <source>
        <dbReference type="SAM" id="Phobius"/>
    </source>
</evidence>
<feature type="signal peptide" evidence="7">
    <location>
        <begin position="1"/>
        <end position="27"/>
    </location>
</feature>
<feature type="transmembrane region" description="Helical" evidence="6">
    <location>
        <begin position="83"/>
        <end position="102"/>
    </location>
</feature>
<evidence type="ECO:0000259" key="8">
    <source>
        <dbReference type="Pfam" id="PF00746"/>
    </source>
</evidence>
<feature type="region of interest" description="Disordered" evidence="5">
    <location>
        <begin position="49"/>
        <end position="72"/>
    </location>
</feature>
<evidence type="ECO:0000256" key="7">
    <source>
        <dbReference type="SAM" id="SignalP"/>
    </source>
</evidence>
<dbReference type="InterPro" id="IPR019931">
    <property type="entry name" value="LPXTG_anchor"/>
</dbReference>
<keyword evidence="2" id="KW-0964">Secreted</keyword>
<keyword evidence="1" id="KW-0134">Cell wall</keyword>
<keyword evidence="6" id="KW-1133">Transmembrane helix</keyword>